<comment type="subcellular location">
    <subcellularLocation>
        <location evidence="7">Cell membrane</location>
        <topology evidence="7">Single-pass membrane protein</topology>
    </subcellularLocation>
</comment>
<keyword evidence="3 7" id="KW-1133">Transmembrane helix</keyword>
<dbReference type="PANTHER" id="PTHR30518">
    <property type="entry name" value="ENDOLYTIC MUREIN TRANSGLYCOSYLASE"/>
    <property type="match status" value="1"/>
</dbReference>
<dbReference type="Pfam" id="PF02618">
    <property type="entry name" value="YceG"/>
    <property type="match status" value="1"/>
</dbReference>
<proteinExistence type="inferred from homology"/>
<keyword evidence="1 7" id="KW-1003">Cell membrane</keyword>
<dbReference type="EMBL" id="LR130778">
    <property type="protein sequence ID" value="VDN49363.1"/>
    <property type="molecule type" value="Genomic_DNA"/>
</dbReference>
<dbReference type="GO" id="GO:0009252">
    <property type="term" value="P:peptidoglycan biosynthetic process"/>
    <property type="evidence" value="ECO:0007669"/>
    <property type="project" value="UniProtKB-UniRule"/>
</dbReference>
<accession>A0A3P7PH57</accession>
<name>A0A3P7PH57_9FIRM</name>
<dbReference type="KEGG" id="cbar:PATL70BA_3428"/>
<evidence type="ECO:0000256" key="2">
    <source>
        <dbReference type="ARBA" id="ARBA00022692"/>
    </source>
</evidence>
<comment type="similarity">
    <text evidence="7">Belongs to the transglycosylase MltG family.</text>
</comment>
<evidence type="ECO:0000256" key="4">
    <source>
        <dbReference type="ARBA" id="ARBA00023136"/>
    </source>
</evidence>
<dbReference type="CDD" id="cd08010">
    <property type="entry name" value="MltG_like"/>
    <property type="match status" value="1"/>
</dbReference>
<keyword evidence="2 7" id="KW-0812">Transmembrane</keyword>
<evidence type="ECO:0000313" key="8">
    <source>
        <dbReference type="EMBL" id="VDN49363.1"/>
    </source>
</evidence>
<evidence type="ECO:0000256" key="7">
    <source>
        <dbReference type="HAMAP-Rule" id="MF_02065"/>
    </source>
</evidence>
<feature type="transmembrane region" description="Helical" evidence="7">
    <location>
        <begin position="21"/>
        <end position="43"/>
    </location>
</feature>
<evidence type="ECO:0000256" key="6">
    <source>
        <dbReference type="ARBA" id="ARBA00023316"/>
    </source>
</evidence>
<keyword evidence="4 7" id="KW-0472">Membrane</keyword>
<gene>
    <name evidence="7 8" type="primary">mltG</name>
    <name evidence="8" type="ORF">PATL70BA_3428</name>
</gene>
<comment type="function">
    <text evidence="7">Functions as a peptidoglycan terminase that cleaves nascent peptidoglycan strands endolytically to terminate their elongation.</text>
</comment>
<dbReference type="Proteomes" id="UP000279029">
    <property type="component" value="Chromosome"/>
</dbReference>
<dbReference type="GO" id="GO:0008932">
    <property type="term" value="F:lytic endotransglycosylase activity"/>
    <property type="evidence" value="ECO:0007669"/>
    <property type="project" value="UniProtKB-UniRule"/>
</dbReference>
<evidence type="ECO:0000256" key="1">
    <source>
        <dbReference type="ARBA" id="ARBA00022475"/>
    </source>
</evidence>
<protein>
    <recommendedName>
        <fullName evidence="7">Endolytic murein transglycosylase</fullName>
        <ecNumber evidence="7">4.2.2.29</ecNumber>
    </recommendedName>
    <alternativeName>
        <fullName evidence="7">Peptidoglycan lytic transglycosylase</fullName>
    </alternativeName>
    <alternativeName>
        <fullName evidence="7">Peptidoglycan polymerization terminase</fullName>
    </alternativeName>
</protein>
<sequence>MENKSNQKKQKQKGENLVKKIFGEIMQWIIRGVFIVLAIAILIKGGGWAFAEAYDLLAKTPSANQEVRNVSLVIPKGATTETIAGILEENGLIGSSLFFRMKSKFDGNDGKFQYGDYTLSTAMSEEDIMEILMTAGAKRETKKFTIVEGLTLAKTAESLEEQGICTKAEFFEALDNTNWGYKFLESVPDDSVRNIVYQGYLFPSTYEIYVDATAVDVISTMFDQMDKIWTDEYYARAEELGLTVDEVITIASIIEKEVVEPSEQPIVSGIIHNRLKVDMKLQMCSSVLYVLGKHRSRLLYSDLETPSPYNTYINDGLPIGPIANPGAGAIHAALYPDDNDYLYFVLKDDGSSTHEFNSDYDDHVNDKSKYTNTFNY</sequence>
<dbReference type="OrthoDB" id="9814591at2"/>
<dbReference type="GO" id="GO:0005886">
    <property type="term" value="C:plasma membrane"/>
    <property type="evidence" value="ECO:0007669"/>
    <property type="project" value="UniProtKB-SubCell"/>
</dbReference>
<evidence type="ECO:0000313" key="9">
    <source>
        <dbReference type="Proteomes" id="UP000279029"/>
    </source>
</evidence>
<reference evidence="8 9" key="1">
    <citation type="submission" date="2018-09" db="EMBL/GenBank/DDBJ databases">
        <authorList>
            <person name="Postec A."/>
        </authorList>
    </citation>
    <scope>NUCLEOTIDE SEQUENCE [LARGE SCALE GENOMIC DNA]</scope>
    <source>
        <strain evidence="8">70B-A</strain>
    </source>
</reference>
<evidence type="ECO:0000256" key="3">
    <source>
        <dbReference type="ARBA" id="ARBA00022989"/>
    </source>
</evidence>
<keyword evidence="5 7" id="KW-0456">Lyase</keyword>
<organism evidence="8 9">
    <name type="scientific">Petrocella atlantisensis</name>
    <dbReference type="NCBI Taxonomy" id="2173034"/>
    <lineage>
        <taxon>Bacteria</taxon>
        <taxon>Bacillati</taxon>
        <taxon>Bacillota</taxon>
        <taxon>Clostridia</taxon>
        <taxon>Lachnospirales</taxon>
        <taxon>Vallitaleaceae</taxon>
        <taxon>Petrocella</taxon>
    </lineage>
</organism>
<dbReference type="NCBIfam" id="TIGR00247">
    <property type="entry name" value="endolytic transglycosylase MltG"/>
    <property type="match status" value="1"/>
</dbReference>
<dbReference type="RefSeq" id="WP_125138336.1">
    <property type="nucleotide sequence ID" value="NZ_LR130778.1"/>
</dbReference>
<keyword evidence="9" id="KW-1185">Reference proteome</keyword>
<dbReference type="HAMAP" id="MF_02065">
    <property type="entry name" value="MltG"/>
    <property type="match status" value="1"/>
</dbReference>
<evidence type="ECO:0000256" key="5">
    <source>
        <dbReference type="ARBA" id="ARBA00023239"/>
    </source>
</evidence>
<keyword evidence="6 7" id="KW-0961">Cell wall biogenesis/degradation</keyword>
<dbReference type="EC" id="4.2.2.29" evidence="7"/>
<dbReference type="AlphaFoldDB" id="A0A3P7PH57"/>
<dbReference type="Gene3D" id="3.30.1490.480">
    <property type="entry name" value="Endolytic murein transglycosylase"/>
    <property type="match status" value="1"/>
</dbReference>
<dbReference type="PANTHER" id="PTHR30518:SF2">
    <property type="entry name" value="ENDOLYTIC MUREIN TRANSGLYCOSYLASE"/>
    <property type="match status" value="1"/>
</dbReference>
<dbReference type="GO" id="GO:0071555">
    <property type="term" value="P:cell wall organization"/>
    <property type="evidence" value="ECO:0007669"/>
    <property type="project" value="UniProtKB-KW"/>
</dbReference>
<dbReference type="InterPro" id="IPR003770">
    <property type="entry name" value="MLTG-like"/>
</dbReference>
<feature type="site" description="Important for catalytic activity" evidence="7">
    <location>
        <position position="257"/>
    </location>
</feature>
<comment type="catalytic activity">
    <reaction evidence="7">
        <text>a peptidoglycan chain = a peptidoglycan chain with N-acetyl-1,6-anhydromuramyl-[peptide] at the reducing end + a peptidoglycan chain with N-acetylglucosamine at the non-reducing end.</text>
        <dbReference type="EC" id="4.2.2.29"/>
    </reaction>
</comment>